<reference evidence="2" key="2">
    <citation type="submission" date="2020-09" db="EMBL/GenBank/DDBJ databases">
        <authorList>
            <person name="Sun Q."/>
            <person name="Ohkuma M."/>
        </authorList>
    </citation>
    <scope>NUCLEOTIDE SEQUENCE</scope>
    <source>
        <strain evidence="2">JCM 31311</strain>
    </source>
</reference>
<comment type="caution">
    <text evidence="2">The sequence shown here is derived from an EMBL/GenBank/DDBJ whole genome shotgun (WGS) entry which is preliminary data.</text>
</comment>
<proteinExistence type="predicted"/>
<feature type="compositionally biased region" description="Polar residues" evidence="1">
    <location>
        <begin position="224"/>
        <end position="236"/>
    </location>
</feature>
<evidence type="ECO:0000256" key="1">
    <source>
        <dbReference type="SAM" id="MobiDB-lite"/>
    </source>
</evidence>
<dbReference type="EMBL" id="BMQL01000035">
    <property type="protein sequence ID" value="GGR25168.1"/>
    <property type="molecule type" value="Genomic_DNA"/>
</dbReference>
<protein>
    <submittedName>
        <fullName evidence="2">Uncharacterized protein</fullName>
    </submittedName>
</protein>
<dbReference type="Proteomes" id="UP000603865">
    <property type="component" value="Unassembled WGS sequence"/>
</dbReference>
<feature type="region of interest" description="Disordered" evidence="1">
    <location>
        <begin position="209"/>
        <end position="236"/>
    </location>
</feature>
<dbReference type="RefSeq" id="WP_189092365.1">
    <property type="nucleotide sequence ID" value="NZ_BMQL01000035.1"/>
</dbReference>
<keyword evidence="3" id="KW-1185">Reference proteome</keyword>
<organism evidence="2 3">
    <name type="scientific">Deinococcus ruber</name>
    <dbReference type="NCBI Taxonomy" id="1848197"/>
    <lineage>
        <taxon>Bacteria</taxon>
        <taxon>Thermotogati</taxon>
        <taxon>Deinococcota</taxon>
        <taxon>Deinococci</taxon>
        <taxon>Deinococcales</taxon>
        <taxon>Deinococcaceae</taxon>
        <taxon>Deinococcus</taxon>
    </lineage>
</organism>
<accession>A0A918CHV4</accession>
<evidence type="ECO:0000313" key="2">
    <source>
        <dbReference type="EMBL" id="GGR25168.1"/>
    </source>
</evidence>
<feature type="compositionally biased region" description="Low complexity" evidence="1">
    <location>
        <begin position="209"/>
        <end position="223"/>
    </location>
</feature>
<evidence type="ECO:0000313" key="3">
    <source>
        <dbReference type="Proteomes" id="UP000603865"/>
    </source>
</evidence>
<gene>
    <name evidence="2" type="ORF">GCM10008957_40970</name>
</gene>
<name>A0A918CHV4_9DEIO</name>
<reference evidence="2" key="1">
    <citation type="journal article" date="2014" name="Int. J. Syst. Evol. Microbiol.">
        <title>Complete genome sequence of Corynebacterium casei LMG S-19264T (=DSM 44701T), isolated from a smear-ripened cheese.</title>
        <authorList>
            <consortium name="US DOE Joint Genome Institute (JGI-PGF)"/>
            <person name="Walter F."/>
            <person name="Albersmeier A."/>
            <person name="Kalinowski J."/>
            <person name="Ruckert C."/>
        </authorList>
    </citation>
    <scope>NUCLEOTIDE SEQUENCE</scope>
    <source>
        <strain evidence="2">JCM 31311</strain>
    </source>
</reference>
<dbReference type="AlphaFoldDB" id="A0A918CHV4"/>
<sequence>MDVSRDLSLTLRQLRDQGILDRQTVTAAREHVGAAGIEQTTTLERIIAVGRSQPSISHALERIAHTLEHHDTGTSASDTRELLEISRDQFQTVQQLKEIVVGALQTVTETPIDQISAAVLREIDLSAKQQLSDLEHLVAQVQQRTASRPQVEVLEEVGEEVHAALQAIEQQEAHGQMESLGQAGKDVAAQIAALDQVSPEEQIRALEDMAQAAQEQADALKAQVTEQTPDAPHSQN</sequence>